<name>A0ACB9FH31_ARCLA</name>
<keyword evidence="2" id="KW-1185">Reference proteome</keyword>
<dbReference type="EMBL" id="CM042047">
    <property type="protein sequence ID" value="KAI3770233.1"/>
    <property type="molecule type" value="Genomic_DNA"/>
</dbReference>
<accession>A0ACB9FH31</accession>
<evidence type="ECO:0000313" key="1">
    <source>
        <dbReference type="EMBL" id="KAI3770233.1"/>
    </source>
</evidence>
<reference evidence="2" key="1">
    <citation type="journal article" date="2022" name="Mol. Ecol. Resour.">
        <title>The genomes of chicory, endive, great burdock and yacon provide insights into Asteraceae palaeo-polyploidization history and plant inulin production.</title>
        <authorList>
            <person name="Fan W."/>
            <person name="Wang S."/>
            <person name="Wang H."/>
            <person name="Wang A."/>
            <person name="Jiang F."/>
            <person name="Liu H."/>
            <person name="Zhao H."/>
            <person name="Xu D."/>
            <person name="Zhang Y."/>
        </authorList>
    </citation>
    <scope>NUCLEOTIDE SEQUENCE [LARGE SCALE GENOMIC DNA]</scope>
    <source>
        <strain evidence="2">cv. Niubang</strain>
    </source>
</reference>
<reference evidence="1 2" key="2">
    <citation type="journal article" date="2022" name="Mol. Ecol. Resour.">
        <title>The genomes of chicory, endive, great burdock and yacon provide insights into Asteraceae paleo-polyploidization history and plant inulin production.</title>
        <authorList>
            <person name="Fan W."/>
            <person name="Wang S."/>
            <person name="Wang H."/>
            <person name="Wang A."/>
            <person name="Jiang F."/>
            <person name="Liu H."/>
            <person name="Zhao H."/>
            <person name="Xu D."/>
            <person name="Zhang Y."/>
        </authorList>
    </citation>
    <scope>NUCLEOTIDE SEQUENCE [LARGE SCALE GENOMIC DNA]</scope>
    <source>
        <strain evidence="2">cv. Niubang</strain>
    </source>
</reference>
<proteinExistence type="predicted"/>
<sequence length="145" mass="16370">MQSYLGKLFIGGISWDTNEERLKEYFSSYGEVLEAVIMKDHTAGRARGFGFVVFVDLVVAEKVTKEKHNIDVDAKKVVPRDNQSTMSRNSSSVQGSPGLGRTRKIFVGGLASTVIESDFRRYFEQFGTTMDVVVMYDHNTQRVFI</sequence>
<evidence type="ECO:0000313" key="2">
    <source>
        <dbReference type="Proteomes" id="UP001055879"/>
    </source>
</evidence>
<organism evidence="1 2">
    <name type="scientific">Arctium lappa</name>
    <name type="common">Greater burdock</name>
    <name type="synonym">Lappa major</name>
    <dbReference type="NCBI Taxonomy" id="4217"/>
    <lineage>
        <taxon>Eukaryota</taxon>
        <taxon>Viridiplantae</taxon>
        <taxon>Streptophyta</taxon>
        <taxon>Embryophyta</taxon>
        <taxon>Tracheophyta</taxon>
        <taxon>Spermatophyta</taxon>
        <taxon>Magnoliopsida</taxon>
        <taxon>eudicotyledons</taxon>
        <taxon>Gunneridae</taxon>
        <taxon>Pentapetalae</taxon>
        <taxon>asterids</taxon>
        <taxon>campanulids</taxon>
        <taxon>Asterales</taxon>
        <taxon>Asteraceae</taxon>
        <taxon>Carduoideae</taxon>
        <taxon>Cardueae</taxon>
        <taxon>Arctiinae</taxon>
        <taxon>Arctium</taxon>
    </lineage>
</organism>
<dbReference type="Proteomes" id="UP001055879">
    <property type="component" value="Linkage Group LG01"/>
</dbReference>
<protein>
    <submittedName>
        <fullName evidence="1">Uncharacterized protein</fullName>
    </submittedName>
</protein>
<comment type="caution">
    <text evidence="1">The sequence shown here is derived from an EMBL/GenBank/DDBJ whole genome shotgun (WGS) entry which is preliminary data.</text>
</comment>
<gene>
    <name evidence="1" type="ORF">L6452_01359</name>
</gene>